<evidence type="ECO:0000256" key="2">
    <source>
        <dbReference type="ARBA" id="ARBA00022840"/>
    </source>
</evidence>
<feature type="binding site" evidence="3">
    <location>
        <begin position="26"/>
        <end position="31"/>
    </location>
    <ligand>
        <name>ATP</name>
        <dbReference type="ChEBI" id="CHEBI:30616"/>
    </ligand>
</feature>
<evidence type="ECO:0000313" key="5">
    <source>
        <dbReference type="EMBL" id="MBI5171200.1"/>
    </source>
</evidence>
<keyword evidence="3" id="KW-0963">Cytoplasm</keyword>
<evidence type="ECO:0000256" key="1">
    <source>
        <dbReference type="ARBA" id="ARBA00022741"/>
    </source>
</evidence>
<dbReference type="AlphaFoldDB" id="A0A933SH42"/>
<dbReference type="PANTHER" id="PTHR10695">
    <property type="entry name" value="DEPHOSPHO-COA KINASE-RELATED"/>
    <property type="match status" value="1"/>
</dbReference>
<dbReference type="InterPro" id="IPR027417">
    <property type="entry name" value="P-loop_NTPase"/>
</dbReference>
<evidence type="ECO:0000313" key="6">
    <source>
        <dbReference type="Proteomes" id="UP000696931"/>
    </source>
</evidence>
<dbReference type="InterPro" id="IPR001977">
    <property type="entry name" value="Depp_CoAkinase"/>
</dbReference>
<comment type="catalytic activity">
    <reaction evidence="3">
        <text>3'-dephospho-CoA + ATP = ADP + CoA + H(+)</text>
        <dbReference type="Rhea" id="RHEA:18245"/>
        <dbReference type="ChEBI" id="CHEBI:15378"/>
        <dbReference type="ChEBI" id="CHEBI:30616"/>
        <dbReference type="ChEBI" id="CHEBI:57287"/>
        <dbReference type="ChEBI" id="CHEBI:57328"/>
        <dbReference type="ChEBI" id="CHEBI:456216"/>
        <dbReference type="EC" id="2.7.1.24"/>
    </reaction>
</comment>
<keyword evidence="3" id="KW-0173">Coenzyme A biosynthesis</keyword>
<dbReference type="SUPFAM" id="SSF52540">
    <property type="entry name" value="P-loop containing nucleoside triphosphate hydrolases"/>
    <property type="match status" value="1"/>
</dbReference>
<name>A0A933SH42_UNCEI</name>
<dbReference type="Gene3D" id="3.40.50.300">
    <property type="entry name" value="P-loop containing nucleotide triphosphate hydrolases"/>
    <property type="match status" value="1"/>
</dbReference>
<reference evidence="5" key="1">
    <citation type="submission" date="2020-07" db="EMBL/GenBank/DDBJ databases">
        <title>Huge and variable diversity of episymbiotic CPR bacteria and DPANN archaea in groundwater ecosystems.</title>
        <authorList>
            <person name="He C.Y."/>
            <person name="Keren R."/>
            <person name="Whittaker M."/>
            <person name="Farag I.F."/>
            <person name="Doudna J."/>
            <person name="Cate J.H.D."/>
            <person name="Banfield J.F."/>
        </authorList>
    </citation>
    <scope>NUCLEOTIDE SEQUENCE</scope>
    <source>
        <strain evidence="5">NC_groundwater_1813_Pr3_B-0.1um_71_17</strain>
    </source>
</reference>
<keyword evidence="1 3" id="KW-0547">Nucleotide-binding</keyword>
<dbReference type="EC" id="2.7.1.24" evidence="3 4"/>
<dbReference type="GO" id="GO:0005524">
    <property type="term" value="F:ATP binding"/>
    <property type="evidence" value="ECO:0007669"/>
    <property type="project" value="UniProtKB-UniRule"/>
</dbReference>
<protein>
    <recommendedName>
        <fullName evidence="3 4">Dephospho-CoA kinase</fullName>
        <ecNumber evidence="3 4">2.7.1.24</ecNumber>
    </recommendedName>
    <alternativeName>
        <fullName evidence="3">Dephosphocoenzyme A kinase</fullName>
    </alternativeName>
</protein>
<keyword evidence="3 5" id="KW-0808">Transferase</keyword>
<keyword evidence="3 5" id="KW-0418">Kinase</keyword>
<evidence type="ECO:0000256" key="4">
    <source>
        <dbReference type="NCBIfam" id="TIGR00152"/>
    </source>
</evidence>
<accession>A0A933SH42</accession>
<comment type="similarity">
    <text evidence="3">Belongs to the CoaE family.</text>
</comment>
<dbReference type="NCBIfam" id="TIGR00152">
    <property type="entry name" value="dephospho-CoA kinase"/>
    <property type="match status" value="1"/>
</dbReference>
<dbReference type="GO" id="GO:0004140">
    <property type="term" value="F:dephospho-CoA kinase activity"/>
    <property type="evidence" value="ECO:0007669"/>
    <property type="project" value="UniProtKB-UniRule"/>
</dbReference>
<sequence>MSSDHRPRRAQPHDDLLIVGLVGRAGSGKSTVARALAAAGAVIVDADELGHEITDHDPDVRAALLSEYGPAVFLEDGTLHRRLVATKVFSNPAALERLNTLVHPRILKRMRLDIAKLAAAGHRGAVIVDAALMLDWGFERECDAVLAVIAPEDQQVARLVAGRGWTESEARRRLAAQKPNAYFQGVADETLDNRGTEAELAQSALAALERLQAARVRVSG</sequence>
<dbReference type="HAMAP" id="MF_00376">
    <property type="entry name" value="Dephospho_CoA_kinase"/>
    <property type="match status" value="1"/>
</dbReference>
<dbReference type="EMBL" id="JACRIW010000121">
    <property type="protein sequence ID" value="MBI5171200.1"/>
    <property type="molecule type" value="Genomic_DNA"/>
</dbReference>
<keyword evidence="2 3" id="KW-0067">ATP-binding</keyword>
<comment type="function">
    <text evidence="3">Catalyzes the phosphorylation of the 3'-hydroxyl group of dephosphocoenzyme A to form coenzyme A.</text>
</comment>
<dbReference type="Pfam" id="PF01121">
    <property type="entry name" value="CoaE"/>
    <property type="match status" value="1"/>
</dbReference>
<comment type="pathway">
    <text evidence="3">Cofactor biosynthesis; coenzyme A biosynthesis; CoA from (R)-pantothenate: step 5/5.</text>
</comment>
<dbReference type="CDD" id="cd02022">
    <property type="entry name" value="DPCK"/>
    <property type="match status" value="1"/>
</dbReference>
<proteinExistence type="inferred from homology"/>
<dbReference type="Proteomes" id="UP000696931">
    <property type="component" value="Unassembled WGS sequence"/>
</dbReference>
<dbReference type="PANTHER" id="PTHR10695:SF46">
    <property type="entry name" value="BIFUNCTIONAL COENZYME A SYNTHASE-RELATED"/>
    <property type="match status" value="1"/>
</dbReference>
<gene>
    <name evidence="3" type="primary">coaE</name>
    <name evidence="5" type="ORF">HZA61_17065</name>
</gene>
<organism evidence="5 6">
    <name type="scientific">Eiseniibacteriota bacterium</name>
    <dbReference type="NCBI Taxonomy" id="2212470"/>
    <lineage>
        <taxon>Bacteria</taxon>
        <taxon>Candidatus Eiseniibacteriota</taxon>
    </lineage>
</organism>
<comment type="caution">
    <text evidence="5">The sequence shown here is derived from an EMBL/GenBank/DDBJ whole genome shotgun (WGS) entry which is preliminary data.</text>
</comment>
<dbReference type="GO" id="GO:0005737">
    <property type="term" value="C:cytoplasm"/>
    <property type="evidence" value="ECO:0007669"/>
    <property type="project" value="UniProtKB-SubCell"/>
</dbReference>
<evidence type="ECO:0000256" key="3">
    <source>
        <dbReference type="HAMAP-Rule" id="MF_00376"/>
    </source>
</evidence>
<dbReference type="GO" id="GO:0015937">
    <property type="term" value="P:coenzyme A biosynthetic process"/>
    <property type="evidence" value="ECO:0007669"/>
    <property type="project" value="UniProtKB-UniRule"/>
</dbReference>
<comment type="subcellular location">
    <subcellularLocation>
        <location evidence="3">Cytoplasm</location>
    </subcellularLocation>
</comment>
<dbReference type="PROSITE" id="PS51219">
    <property type="entry name" value="DPCK"/>
    <property type="match status" value="1"/>
</dbReference>